<keyword evidence="4" id="KW-0677">Repeat</keyword>
<name>A0A9D3RNW9_ANGAN</name>
<comment type="subcellular location">
    <subcellularLocation>
        <location evidence="1">Membrane</location>
    </subcellularLocation>
</comment>
<dbReference type="CDD" id="cd08315">
    <property type="entry name" value="Death_TRAILR_DR4_DR5"/>
    <property type="match status" value="1"/>
</dbReference>
<evidence type="ECO:0000256" key="10">
    <source>
        <dbReference type="SAM" id="MobiDB-lite"/>
    </source>
</evidence>
<evidence type="ECO:0000256" key="12">
    <source>
        <dbReference type="SAM" id="SignalP"/>
    </source>
</evidence>
<comment type="caution">
    <text evidence="15">The sequence shown here is derived from an EMBL/GenBank/DDBJ whole genome shotgun (WGS) entry which is preliminary data.</text>
</comment>
<evidence type="ECO:0000259" key="14">
    <source>
        <dbReference type="PROSITE" id="PS50050"/>
    </source>
</evidence>
<evidence type="ECO:0000313" key="16">
    <source>
        <dbReference type="Proteomes" id="UP001044222"/>
    </source>
</evidence>
<feature type="disulfide bond" evidence="9">
    <location>
        <begin position="153"/>
        <end position="171"/>
    </location>
</feature>
<keyword evidence="11" id="KW-1133">Transmembrane helix</keyword>
<dbReference type="InterPro" id="IPR034029">
    <property type="entry name" value="TNFRSF10A/B_death"/>
</dbReference>
<evidence type="ECO:0000256" key="8">
    <source>
        <dbReference type="ARBA" id="ARBA00023180"/>
    </source>
</evidence>
<feature type="region of interest" description="Disordered" evidence="10">
    <location>
        <begin position="244"/>
        <end position="336"/>
    </location>
</feature>
<keyword evidence="11" id="KW-0812">Transmembrane</keyword>
<feature type="compositionally biased region" description="Basic and acidic residues" evidence="10">
    <location>
        <begin position="260"/>
        <end position="273"/>
    </location>
</feature>
<keyword evidence="5 11" id="KW-0472">Membrane</keyword>
<feature type="compositionally biased region" description="Polar residues" evidence="10">
    <location>
        <begin position="274"/>
        <end position="283"/>
    </location>
</feature>
<dbReference type="InterPro" id="IPR052491">
    <property type="entry name" value="TNFRSF10"/>
</dbReference>
<organism evidence="15 16">
    <name type="scientific">Anguilla anguilla</name>
    <name type="common">European freshwater eel</name>
    <name type="synonym">Muraena anguilla</name>
    <dbReference type="NCBI Taxonomy" id="7936"/>
    <lineage>
        <taxon>Eukaryota</taxon>
        <taxon>Metazoa</taxon>
        <taxon>Chordata</taxon>
        <taxon>Craniata</taxon>
        <taxon>Vertebrata</taxon>
        <taxon>Euteleostomi</taxon>
        <taxon>Actinopterygii</taxon>
        <taxon>Neopterygii</taxon>
        <taxon>Teleostei</taxon>
        <taxon>Anguilliformes</taxon>
        <taxon>Anguillidae</taxon>
        <taxon>Anguilla</taxon>
    </lineage>
</organism>
<protein>
    <recommendedName>
        <fullName evidence="17">Tumor necrosis factor receptor superfamily member 10B-like</fullName>
    </recommendedName>
</protein>
<feature type="repeat" description="TNFR-Cys" evidence="9">
    <location>
        <begin position="131"/>
        <end position="171"/>
    </location>
</feature>
<reference evidence="15" key="1">
    <citation type="submission" date="2021-01" db="EMBL/GenBank/DDBJ databases">
        <title>A chromosome-scale assembly of European eel, Anguilla anguilla.</title>
        <authorList>
            <person name="Henkel C."/>
            <person name="Jong-Raadsen S.A."/>
            <person name="Dufour S."/>
            <person name="Weltzien F.-A."/>
            <person name="Palstra A.P."/>
            <person name="Pelster B."/>
            <person name="Spaink H.P."/>
            <person name="Van Den Thillart G.E."/>
            <person name="Jansen H."/>
            <person name="Zahm M."/>
            <person name="Klopp C."/>
            <person name="Cedric C."/>
            <person name="Louis A."/>
            <person name="Berthelot C."/>
            <person name="Parey E."/>
            <person name="Roest Crollius H."/>
            <person name="Montfort J."/>
            <person name="Robinson-Rechavi M."/>
            <person name="Bucao C."/>
            <person name="Bouchez O."/>
            <person name="Gislard M."/>
            <person name="Lluch J."/>
            <person name="Milhes M."/>
            <person name="Lampietro C."/>
            <person name="Lopez Roques C."/>
            <person name="Donnadieu C."/>
            <person name="Braasch I."/>
            <person name="Desvignes T."/>
            <person name="Postlethwait J."/>
            <person name="Bobe J."/>
            <person name="Guiguen Y."/>
            <person name="Dirks R."/>
        </authorList>
    </citation>
    <scope>NUCLEOTIDE SEQUENCE</scope>
    <source>
        <strain evidence="15">Tag_6206</strain>
        <tissue evidence="15">Liver</tissue>
    </source>
</reference>
<keyword evidence="2" id="KW-0053">Apoptosis</keyword>
<dbReference type="Proteomes" id="UP001044222">
    <property type="component" value="Chromosome 15"/>
</dbReference>
<dbReference type="Gene3D" id="2.10.50.10">
    <property type="entry name" value="Tumor Necrosis Factor Receptor, subunit A, domain 2"/>
    <property type="match status" value="2"/>
</dbReference>
<accession>A0A9D3RNW9</accession>
<evidence type="ECO:0000256" key="5">
    <source>
        <dbReference type="ARBA" id="ARBA00023136"/>
    </source>
</evidence>
<dbReference type="GO" id="GO:0009986">
    <property type="term" value="C:cell surface"/>
    <property type="evidence" value="ECO:0007669"/>
    <property type="project" value="TreeGrafter"/>
</dbReference>
<feature type="disulfide bond" evidence="9">
    <location>
        <begin position="109"/>
        <end position="122"/>
    </location>
</feature>
<evidence type="ECO:0000313" key="15">
    <source>
        <dbReference type="EMBL" id="KAG5834462.1"/>
    </source>
</evidence>
<feature type="disulfide bond" evidence="9">
    <location>
        <begin position="150"/>
        <end position="163"/>
    </location>
</feature>
<evidence type="ECO:0000256" key="6">
    <source>
        <dbReference type="ARBA" id="ARBA00023157"/>
    </source>
</evidence>
<feature type="disulfide bond" evidence="9">
    <location>
        <begin position="132"/>
        <end position="147"/>
    </location>
</feature>
<dbReference type="PROSITE" id="PS50017">
    <property type="entry name" value="DEATH_DOMAIN"/>
    <property type="match status" value="1"/>
</dbReference>
<evidence type="ECO:0000256" key="11">
    <source>
        <dbReference type="SAM" id="Phobius"/>
    </source>
</evidence>
<evidence type="ECO:0000256" key="7">
    <source>
        <dbReference type="ARBA" id="ARBA00023170"/>
    </source>
</evidence>
<evidence type="ECO:0000259" key="13">
    <source>
        <dbReference type="PROSITE" id="PS50017"/>
    </source>
</evidence>
<keyword evidence="7" id="KW-0675">Receptor</keyword>
<feature type="chain" id="PRO_5039592576" description="Tumor necrosis factor receptor superfamily member 10B-like" evidence="12">
    <location>
        <begin position="30"/>
        <end position="446"/>
    </location>
</feature>
<keyword evidence="6 9" id="KW-1015">Disulfide bond</keyword>
<keyword evidence="8" id="KW-0325">Glycoprotein</keyword>
<evidence type="ECO:0000256" key="4">
    <source>
        <dbReference type="ARBA" id="ARBA00022737"/>
    </source>
</evidence>
<dbReference type="Pfam" id="PF00020">
    <property type="entry name" value="TNFR_c6"/>
    <property type="match status" value="2"/>
</dbReference>
<dbReference type="InterPro" id="IPR000488">
    <property type="entry name" value="Death_dom"/>
</dbReference>
<sequence>MSRWNWGPHFKMNFKMTVIIACLILPVAAEVADQGLNRPRNEEWNKTAPQIQCIENRQYAHDGRCCNNCEAGTYVKTPCEKASEVGVCAPCEPRTYTEHATGMDRCLTCTPCHRDQEEIVPCTATQNAQCQCKRGSFCEMDKPCEVCKKCAKCKEDEEKVQNCTRTLNTVCRKKQSPISPIPTDPVTPTISSPTDATVPAVISVICILVLIGIAAVVLCWWRRRSGERTETPSDPSEEVKINMAQRAGDGVKSTSATAPEEARDGRSAGEPRQESQPLLQETQVVHAKSVPVEDEDRGLGDSLPNTTNSSQTSLSAPPTVPSCGSSPRHSPAPNRLPVCQGERRIISLNGDDSLKKSFDIFEEFLELKIHKRFFRAIGLSDNMIENARAEDKVYELLKAWMQKQGREADINDLLNTLRDLDQKLSAENISLRAVEKGYYRYEDESN</sequence>
<feature type="repeat" description="TNFR-Cys" evidence="9">
    <location>
        <begin position="90"/>
        <end position="130"/>
    </location>
</feature>
<dbReference type="GO" id="GO:0043065">
    <property type="term" value="P:positive regulation of apoptotic process"/>
    <property type="evidence" value="ECO:0007669"/>
    <property type="project" value="TreeGrafter"/>
</dbReference>
<dbReference type="PANTHER" id="PTHR46330">
    <property type="entry name" value="TUMOR NECROSIS FACTOR RECEPTOR SUPERFAMILY MEMBER 10B"/>
    <property type="match status" value="1"/>
</dbReference>
<proteinExistence type="predicted"/>
<feature type="signal peptide" evidence="12">
    <location>
        <begin position="1"/>
        <end position="29"/>
    </location>
</feature>
<evidence type="ECO:0008006" key="17">
    <source>
        <dbReference type="Google" id="ProtNLM"/>
    </source>
</evidence>
<feature type="domain" description="TNFR-Cys" evidence="14">
    <location>
        <begin position="131"/>
        <end position="171"/>
    </location>
</feature>
<evidence type="ECO:0000256" key="9">
    <source>
        <dbReference type="PROSITE-ProRule" id="PRU00206"/>
    </source>
</evidence>
<evidence type="ECO:0000256" key="2">
    <source>
        <dbReference type="ARBA" id="ARBA00022703"/>
    </source>
</evidence>
<keyword evidence="3 12" id="KW-0732">Signal</keyword>
<dbReference type="PROSITE" id="PS50050">
    <property type="entry name" value="TNFR_NGFR_2"/>
    <property type="match status" value="2"/>
</dbReference>
<dbReference type="InterPro" id="IPR001368">
    <property type="entry name" value="TNFR/NGFR_Cys_rich_reg"/>
</dbReference>
<dbReference type="GO" id="GO:0005886">
    <property type="term" value="C:plasma membrane"/>
    <property type="evidence" value="ECO:0007669"/>
    <property type="project" value="TreeGrafter"/>
</dbReference>
<dbReference type="SMART" id="SM00208">
    <property type="entry name" value="TNFR"/>
    <property type="match status" value="3"/>
</dbReference>
<dbReference type="AlphaFoldDB" id="A0A9D3RNW9"/>
<dbReference type="InterPro" id="IPR011029">
    <property type="entry name" value="DEATH-like_dom_sf"/>
</dbReference>
<feature type="compositionally biased region" description="Polar residues" evidence="10">
    <location>
        <begin position="303"/>
        <end position="328"/>
    </location>
</feature>
<evidence type="ECO:0000256" key="1">
    <source>
        <dbReference type="ARBA" id="ARBA00004370"/>
    </source>
</evidence>
<dbReference type="Gene3D" id="1.10.533.10">
    <property type="entry name" value="Death Domain, Fas"/>
    <property type="match status" value="1"/>
</dbReference>
<dbReference type="GO" id="GO:0036462">
    <property type="term" value="P:TRAIL-activated apoptotic signaling pathway"/>
    <property type="evidence" value="ECO:0007669"/>
    <property type="project" value="TreeGrafter"/>
</dbReference>
<feature type="disulfide bond" evidence="9">
    <location>
        <begin position="91"/>
        <end position="106"/>
    </location>
</feature>
<feature type="domain" description="TNFR-Cys" evidence="14">
    <location>
        <begin position="90"/>
        <end position="130"/>
    </location>
</feature>
<dbReference type="EMBL" id="JAFIRN010000015">
    <property type="protein sequence ID" value="KAG5834462.1"/>
    <property type="molecule type" value="Genomic_DNA"/>
</dbReference>
<dbReference type="PANTHER" id="PTHR46330:SF6">
    <property type="entry name" value="HEMATOPOIETIC DEATH RECEPTOR-RELATED"/>
    <property type="match status" value="1"/>
</dbReference>
<dbReference type="SUPFAM" id="SSF57586">
    <property type="entry name" value="TNF receptor-like"/>
    <property type="match status" value="2"/>
</dbReference>
<feature type="domain" description="Death" evidence="13">
    <location>
        <begin position="371"/>
        <end position="433"/>
    </location>
</feature>
<gene>
    <name evidence="15" type="ORF">ANANG_G00261770</name>
</gene>
<dbReference type="SUPFAM" id="SSF47986">
    <property type="entry name" value="DEATH domain"/>
    <property type="match status" value="1"/>
</dbReference>
<feature type="disulfide bond" evidence="9">
    <location>
        <begin position="112"/>
        <end position="130"/>
    </location>
</feature>
<feature type="transmembrane region" description="Helical" evidence="11">
    <location>
        <begin position="200"/>
        <end position="221"/>
    </location>
</feature>
<evidence type="ECO:0000256" key="3">
    <source>
        <dbReference type="ARBA" id="ARBA00022729"/>
    </source>
</evidence>
<keyword evidence="16" id="KW-1185">Reference proteome</keyword>
<dbReference type="Pfam" id="PF00531">
    <property type="entry name" value="Death"/>
    <property type="match status" value="1"/>
</dbReference>